<keyword evidence="9" id="KW-0998">Cell outer membrane</keyword>
<dbReference type="FunFam" id="2.40.128.20:FF:000002">
    <property type="entry name" value="Outer membrane lipoprotein Blc"/>
    <property type="match status" value="1"/>
</dbReference>
<evidence type="ECO:0000256" key="1">
    <source>
        <dbReference type="ARBA" id="ARBA00004442"/>
    </source>
</evidence>
<sequence length="183" mass="20379">MKLKSWETGLAAGISAVAVLVLFNSCATIPKGASAVRPFDQKRYLGTWYEIARMDFEFEKNLSDVSAAYSLNADGSIRVDNKGYDYVRQKWKESIGKAKPAKDAGTGRLKVSFFGPFYAGYNVIAIDPEYRYALVAGNNLDYLWLLSREKSIPAAIRTAYLKQAKALGYDVSKLVWTKHAQSN</sequence>
<evidence type="ECO:0000256" key="8">
    <source>
        <dbReference type="ARBA" id="ARBA00023139"/>
    </source>
</evidence>
<dbReference type="InterPro" id="IPR022272">
    <property type="entry name" value="Lipocalin_CS"/>
</dbReference>
<dbReference type="InterPro" id="IPR047202">
    <property type="entry name" value="Lipocalin_Blc-like_dom"/>
</dbReference>
<name>A0A1S9PIJ1_9SPHI</name>
<dbReference type="Proteomes" id="UP000189739">
    <property type="component" value="Unassembled WGS sequence"/>
</dbReference>
<organism evidence="15 16">
    <name type="scientific">Mucilaginibacter pedocola</name>
    <dbReference type="NCBI Taxonomy" id="1792845"/>
    <lineage>
        <taxon>Bacteria</taxon>
        <taxon>Pseudomonadati</taxon>
        <taxon>Bacteroidota</taxon>
        <taxon>Sphingobacteriia</taxon>
        <taxon>Sphingobacteriales</taxon>
        <taxon>Sphingobacteriaceae</taxon>
        <taxon>Mucilaginibacter</taxon>
    </lineage>
</organism>
<evidence type="ECO:0000256" key="3">
    <source>
        <dbReference type="ARBA" id="ARBA00006889"/>
    </source>
</evidence>
<reference evidence="15 16" key="1">
    <citation type="submission" date="2016-07" db="EMBL/GenBank/DDBJ databases">
        <title>Genomic analysis of zinc-resistant bacterium Mucilaginibacter pedocola TBZ30.</title>
        <authorList>
            <person name="Huang J."/>
            <person name="Tang J."/>
        </authorList>
    </citation>
    <scope>NUCLEOTIDE SEQUENCE [LARGE SCALE GENOMIC DNA]</scope>
    <source>
        <strain evidence="15 16">TBZ30</strain>
    </source>
</reference>
<keyword evidence="16" id="KW-1185">Reference proteome</keyword>
<evidence type="ECO:0000256" key="10">
    <source>
        <dbReference type="ARBA" id="ARBA00023288"/>
    </source>
</evidence>
<comment type="caution">
    <text evidence="15">The sequence shown here is derived from an EMBL/GenBank/DDBJ whole genome shotgun (WGS) entry which is preliminary data.</text>
</comment>
<dbReference type="Pfam" id="PF08212">
    <property type="entry name" value="Lipocalin_2"/>
    <property type="match status" value="1"/>
</dbReference>
<dbReference type="InterPro" id="IPR012674">
    <property type="entry name" value="Calycin"/>
</dbReference>
<evidence type="ECO:0000256" key="7">
    <source>
        <dbReference type="ARBA" id="ARBA00023136"/>
    </source>
</evidence>
<accession>A0A1S9PIJ1</accession>
<proteinExistence type="inferred from homology"/>
<dbReference type="Gene3D" id="2.40.128.20">
    <property type="match status" value="1"/>
</dbReference>
<dbReference type="PRINTS" id="PR01171">
    <property type="entry name" value="BCTLIPOCALIN"/>
</dbReference>
<comment type="subcellular location">
    <subcellularLocation>
        <location evidence="1">Cell outer membrane</location>
    </subcellularLocation>
    <subcellularLocation>
        <location evidence="2">Membrane</location>
        <topology evidence="2">Lipid-anchor</topology>
    </subcellularLocation>
</comment>
<dbReference type="InterPro" id="IPR002446">
    <property type="entry name" value="Lipocalin_bac"/>
</dbReference>
<comment type="similarity">
    <text evidence="3 13">Belongs to the calycin superfamily. Lipocalin family.</text>
</comment>
<dbReference type="GO" id="GO:0009279">
    <property type="term" value="C:cell outer membrane"/>
    <property type="evidence" value="ECO:0007669"/>
    <property type="project" value="UniProtKB-SubCell"/>
</dbReference>
<feature type="domain" description="Lipocalin/cytosolic fatty-acid binding" evidence="14">
    <location>
        <begin position="40"/>
        <end position="178"/>
    </location>
</feature>
<keyword evidence="7" id="KW-0472">Membrane</keyword>
<dbReference type="PROSITE" id="PS00213">
    <property type="entry name" value="LIPOCALIN"/>
    <property type="match status" value="1"/>
</dbReference>
<evidence type="ECO:0000256" key="13">
    <source>
        <dbReference type="PIRNR" id="PIRNR036893"/>
    </source>
</evidence>
<dbReference type="EMBL" id="MBTF01000007">
    <property type="protein sequence ID" value="OOQ60388.1"/>
    <property type="molecule type" value="Genomic_DNA"/>
</dbReference>
<keyword evidence="6" id="KW-0446">Lipid-binding</keyword>
<dbReference type="CDD" id="cd19438">
    <property type="entry name" value="lipocalin_Blc-like"/>
    <property type="match status" value="1"/>
</dbReference>
<evidence type="ECO:0000256" key="11">
    <source>
        <dbReference type="ARBA" id="ARBA00057024"/>
    </source>
</evidence>
<evidence type="ECO:0000259" key="14">
    <source>
        <dbReference type="Pfam" id="PF08212"/>
    </source>
</evidence>
<evidence type="ECO:0000256" key="5">
    <source>
        <dbReference type="ARBA" id="ARBA00022729"/>
    </source>
</evidence>
<evidence type="ECO:0000256" key="2">
    <source>
        <dbReference type="ARBA" id="ARBA00004635"/>
    </source>
</evidence>
<evidence type="ECO:0000256" key="6">
    <source>
        <dbReference type="ARBA" id="ARBA00023121"/>
    </source>
</evidence>
<keyword evidence="5" id="KW-0732">Signal</keyword>
<keyword evidence="10" id="KW-0449">Lipoprotein</keyword>
<dbReference type="GO" id="GO:0008289">
    <property type="term" value="F:lipid binding"/>
    <property type="evidence" value="ECO:0007669"/>
    <property type="project" value="UniProtKB-KW"/>
</dbReference>
<dbReference type="InterPro" id="IPR000566">
    <property type="entry name" value="Lipocln_cytosolic_FA-bd_dom"/>
</dbReference>
<dbReference type="SUPFAM" id="SSF50814">
    <property type="entry name" value="Lipocalins"/>
    <property type="match status" value="1"/>
</dbReference>
<comment type="subunit">
    <text evidence="4">Homodimer.</text>
</comment>
<keyword evidence="8" id="KW-0564">Palmitate</keyword>
<evidence type="ECO:0000313" key="15">
    <source>
        <dbReference type="EMBL" id="OOQ60388.1"/>
    </source>
</evidence>
<dbReference type="InterPro" id="IPR022271">
    <property type="entry name" value="Lipocalin_ApoD"/>
</dbReference>
<dbReference type="STRING" id="1792845.BC343_25545"/>
<evidence type="ECO:0000256" key="12">
    <source>
        <dbReference type="ARBA" id="ARBA00071217"/>
    </source>
</evidence>
<dbReference type="PANTHER" id="PTHR10612:SF34">
    <property type="entry name" value="APOLIPOPROTEIN D"/>
    <property type="match status" value="1"/>
</dbReference>
<evidence type="ECO:0000313" key="16">
    <source>
        <dbReference type="Proteomes" id="UP000189739"/>
    </source>
</evidence>
<dbReference type="GO" id="GO:0006950">
    <property type="term" value="P:response to stress"/>
    <property type="evidence" value="ECO:0007669"/>
    <property type="project" value="UniProtKB-ARBA"/>
</dbReference>
<dbReference type="AlphaFoldDB" id="A0A1S9PIJ1"/>
<protein>
    <recommendedName>
        <fullName evidence="12">Outer membrane lipoprotein Blc</fullName>
    </recommendedName>
</protein>
<dbReference type="PANTHER" id="PTHR10612">
    <property type="entry name" value="APOLIPOPROTEIN D"/>
    <property type="match status" value="1"/>
</dbReference>
<gene>
    <name evidence="15" type="ORF">BC343_25545</name>
</gene>
<evidence type="ECO:0000256" key="9">
    <source>
        <dbReference type="ARBA" id="ARBA00023237"/>
    </source>
</evidence>
<evidence type="ECO:0000256" key="4">
    <source>
        <dbReference type="ARBA" id="ARBA00011738"/>
    </source>
</evidence>
<dbReference type="PIRSF" id="PIRSF036893">
    <property type="entry name" value="Lipocalin_ApoD"/>
    <property type="match status" value="1"/>
</dbReference>
<comment type="function">
    <text evidence="11">Involved in the storage or transport of lipids necessary for membrane maintenance under stressful conditions. Displays a binding preference for lysophospholipids.</text>
</comment>